<dbReference type="AlphaFoldDB" id="A0A5S4EMV1"/>
<dbReference type="Proteomes" id="UP000306324">
    <property type="component" value="Unassembled WGS sequence"/>
</dbReference>
<name>A0A5S4EMV1_9PROT</name>
<accession>A0A5S4EMV1</accession>
<dbReference type="EMBL" id="SWAD01000042">
    <property type="protein sequence ID" value="TMQ76702.1"/>
    <property type="molecule type" value="Genomic_DNA"/>
</dbReference>
<evidence type="ECO:0000313" key="1">
    <source>
        <dbReference type="EMBL" id="TMQ76702.1"/>
    </source>
</evidence>
<reference evidence="1 2" key="1">
    <citation type="submission" date="2019-04" db="EMBL/GenBank/DDBJ databases">
        <title>A novel phosphate-accumulating bacterium identified in bioreactor for phosphate removal from wastewater.</title>
        <authorList>
            <person name="Kotlyarov R.Y."/>
            <person name="Beletsky A.V."/>
            <person name="Kallistova A.Y."/>
            <person name="Dorofeev A.G."/>
            <person name="Nikolaev Y.Y."/>
            <person name="Pimenov N.V."/>
            <person name="Ravin N.V."/>
            <person name="Mardanov A.V."/>
        </authorList>
    </citation>
    <scope>NUCLEOTIDE SEQUENCE [LARGE SCALE GENOMIC DNA]</scope>
    <source>
        <strain evidence="1 2">Bin19</strain>
    </source>
</reference>
<gene>
    <name evidence="1" type="ORF">ACCUM_3989</name>
</gene>
<organism evidence="1 2">
    <name type="scientific">Candidatus Accumulibacter phosphatis</name>
    <dbReference type="NCBI Taxonomy" id="327160"/>
    <lineage>
        <taxon>Bacteria</taxon>
        <taxon>Pseudomonadati</taxon>
        <taxon>Pseudomonadota</taxon>
        <taxon>Betaproteobacteria</taxon>
        <taxon>Candidatus Accumulibacter</taxon>
    </lineage>
</organism>
<proteinExistence type="predicted"/>
<comment type="caution">
    <text evidence="1">The sequence shown here is derived from an EMBL/GenBank/DDBJ whole genome shotgun (WGS) entry which is preliminary data.</text>
</comment>
<keyword evidence="2" id="KW-1185">Reference proteome</keyword>
<protein>
    <submittedName>
        <fullName evidence="1">Uncharacterized protein</fullName>
    </submittedName>
</protein>
<evidence type="ECO:0000313" key="2">
    <source>
        <dbReference type="Proteomes" id="UP000306324"/>
    </source>
</evidence>
<sequence>MSDIAQPCTSLSPAGQAGVCLRGKATAMPPKNFFSAADAPQASDFTAFPEVCRAVGE</sequence>